<evidence type="ECO:0000256" key="3">
    <source>
        <dbReference type="PROSITE-ProRule" id="PRU00023"/>
    </source>
</evidence>
<dbReference type="PANTHER" id="PTHR46097">
    <property type="entry name" value="G PROTEIN-COUPLED RECEPTOR KINASE INTERACTING ARFGAP"/>
    <property type="match status" value="1"/>
</dbReference>
<evidence type="ECO:0000256" key="4">
    <source>
        <dbReference type="PROSITE-ProRule" id="PRU00288"/>
    </source>
</evidence>
<dbReference type="GO" id="GO:0005096">
    <property type="term" value="F:GTPase activator activity"/>
    <property type="evidence" value="ECO:0007669"/>
    <property type="project" value="InterPro"/>
</dbReference>
<dbReference type="PROSITE" id="PS50088">
    <property type="entry name" value="ANK_REPEAT"/>
    <property type="match status" value="1"/>
</dbReference>
<protein>
    <submittedName>
        <fullName evidence="6">ARF GTPase-activating protein GIT1</fullName>
    </submittedName>
</protein>
<feature type="repeat" description="ANK" evidence="3">
    <location>
        <begin position="207"/>
        <end position="239"/>
    </location>
</feature>
<dbReference type="PROSITE" id="PS50297">
    <property type="entry name" value="ANK_REP_REGION"/>
    <property type="match status" value="1"/>
</dbReference>
<comment type="caution">
    <text evidence="6">The sequence shown here is derived from an EMBL/GenBank/DDBJ whole genome shotgun (WGS) entry which is preliminary data.</text>
</comment>
<dbReference type="PRINTS" id="PR00405">
    <property type="entry name" value="REVINTRACTNG"/>
</dbReference>
<dbReference type="Proteomes" id="UP000440578">
    <property type="component" value="Unassembled WGS sequence"/>
</dbReference>
<dbReference type="SMART" id="SM00105">
    <property type="entry name" value="ArfGap"/>
    <property type="match status" value="1"/>
</dbReference>
<dbReference type="Pfam" id="PF00023">
    <property type="entry name" value="Ank"/>
    <property type="match status" value="1"/>
</dbReference>
<dbReference type="GO" id="GO:0036465">
    <property type="term" value="P:synaptic vesicle recycling"/>
    <property type="evidence" value="ECO:0007669"/>
    <property type="project" value="TreeGrafter"/>
</dbReference>
<dbReference type="OrthoDB" id="5588096at2759"/>
<keyword evidence="1" id="KW-0479">Metal-binding</keyword>
<keyword evidence="2" id="KW-0862">Zinc</keyword>
<dbReference type="Pfam" id="PF01412">
    <property type="entry name" value="ArfGap"/>
    <property type="match status" value="1"/>
</dbReference>
<evidence type="ECO:0000256" key="1">
    <source>
        <dbReference type="ARBA" id="ARBA00022723"/>
    </source>
</evidence>
<name>A0A6A4V5C3_AMPAM</name>
<dbReference type="GO" id="GO:0032012">
    <property type="term" value="P:regulation of ARF protein signal transduction"/>
    <property type="evidence" value="ECO:0007669"/>
    <property type="project" value="InterPro"/>
</dbReference>
<dbReference type="InterPro" id="IPR047161">
    <property type="entry name" value="GIT-like"/>
</dbReference>
<evidence type="ECO:0000313" key="7">
    <source>
        <dbReference type="Proteomes" id="UP000440578"/>
    </source>
</evidence>
<reference evidence="6 7" key="1">
    <citation type="submission" date="2019-07" db="EMBL/GenBank/DDBJ databases">
        <title>Draft genome assembly of a fouling barnacle, Amphibalanus amphitrite (Darwin, 1854): The first reference genome for Thecostraca.</title>
        <authorList>
            <person name="Kim W."/>
        </authorList>
    </citation>
    <scope>NUCLEOTIDE SEQUENCE [LARGE SCALE GENOMIC DNA]</scope>
    <source>
        <strain evidence="6">SNU_AA5</strain>
        <tissue evidence="6">Soma without cirri and trophi</tissue>
    </source>
</reference>
<dbReference type="GO" id="GO:0031267">
    <property type="term" value="F:small GTPase binding"/>
    <property type="evidence" value="ECO:0007669"/>
    <property type="project" value="TreeGrafter"/>
</dbReference>
<evidence type="ECO:0000256" key="2">
    <source>
        <dbReference type="ARBA" id="ARBA00022833"/>
    </source>
</evidence>
<dbReference type="GO" id="GO:0008277">
    <property type="term" value="P:regulation of G protein-coupled receptor signaling pathway"/>
    <property type="evidence" value="ECO:0007669"/>
    <property type="project" value="TreeGrafter"/>
</dbReference>
<dbReference type="InterPro" id="IPR002110">
    <property type="entry name" value="Ankyrin_rpt"/>
</dbReference>
<dbReference type="GO" id="GO:0007420">
    <property type="term" value="P:brain development"/>
    <property type="evidence" value="ECO:0007669"/>
    <property type="project" value="InterPro"/>
</dbReference>
<dbReference type="PROSITE" id="PS50115">
    <property type="entry name" value="ARFGAP"/>
    <property type="match status" value="1"/>
</dbReference>
<sequence>MTPTTLCLRTRRGQTSITVVLLAPPPPAREPPPPVSLLPHSPAGAPTVPLTITPPLAIAEPSWASINRGILICDDCCSVHRSLGRHISQVKSLRRGFWNAQQLKMVQNLADSSANNIWEHSLLDPSHGKLGRRKPAPTDPVHPNKAKFIRDKHQMLAFVYRPGKDDRQLAEGDTSLQLHSSCRTPNTETSLRLLSLGANPNYWHPERGTGPLHVAARAGQALQAELLMVYGADPSRPDRAGLTPIQHARWVRQLELLDVRRKWQTCRCA</sequence>
<feature type="domain" description="Arf-GAP" evidence="5">
    <location>
        <begin position="57"/>
        <end position="166"/>
    </location>
</feature>
<keyword evidence="4" id="KW-0863">Zinc-finger</keyword>
<accession>A0A6A4V5C3</accession>
<dbReference type="AlphaFoldDB" id="A0A6A4V5C3"/>
<dbReference type="SUPFAM" id="SSF57863">
    <property type="entry name" value="ArfGap/RecO-like zinc finger"/>
    <property type="match status" value="1"/>
</dbReference>
<dbReference type="InterPro" id="IPR038508">
    <property type="entry name" value="ArfGAP_dom_sf"/>
</dbReference>
<keyword evidence="3" id="KW-0040">ANK repeat</keyword>
<organism evidence="6 7">
    <name type="scientific">Amphibalanus amphitrite</name>
    <name type="common">Striped barnacle</name>
    <name type="synonym">Balanus amphitrite</name>
    <dbReference type="NCBI Taxonomy" id="1232801"/>
    <lineage>
        <taxon>Eukaryota</taxon>
        <taxon>Metazoa</taxon>
        <taxon>Ecdysozoa</taxon>
        <taxon>Arthropoda</taxon>
        <taxon>Crustacea</taxon>
        <taxon>Multicrustacea</taxon>
        <taxon>Cirripedia</taxon>
        <taxon>Thoracica</taxon>
        <taxon>Thoracicalcarea</taxon>
        <taxon>Balanomorpha</taxon>
        <taxon>Balanoidea</taxon>
        <taxon>Balanidae</taxon>
        <taxon>Amphibalaninae</taxon>
        <taxon>Amphibalanus</taxon>
    </lineage>
</organism>
<keyword evidence="7" id="KW-1185">Reference proteome</keyword>
<dbReference type="InterPro" id="IPR001164">
    <property type="entry name" value="ArfGAP_dom"/>
</dbReference>
<dbReference type="GO" id="GO:0008270">
    <property type="term" value="F:zinc ion binding"/>
    <property type="evidence" value="ECO:0007669"/>
    <property type="project" value="UniProtKB-KW"/>
</dbReference>
<dbReference type="PANTHER" id="PTHR46097:SF3">
    <property type="entry name" value="ARF GTPASE-ACTIVATING PROTEIN GIT"/>
    <property type="match status" value="1"/>
</dbReference>
<dbReference type="Gene3D" id="1.25.40.20">
    <property type="entry name" value="Ankyrin repeat-containing domain"/>
    <property type="match status" value="1"/>
</dbReference>
<dbReference type="EMBL" id="VIIS01002004">
    <property type="protein sequence ID" value="KAF0289796.1"/>
    <property type="molecule type" value="Genomic_DNA"/>
</dbReference>
<dbReference type="SUPFAM" id="SSF48403">
    <property type="entry name" value="Ankyrin repeat"/>
    <property type="match status" value="1"/>
</dbReference>
<dbReference type="InterPro" id="IPR037278">
    <property type="entry name" value="ARFGAP/RecO"/>
</dbReference>
<dbReference type="GO" id="GO:0098793">
    <property type="term" value="C:presynapse"/>
    <property type="evidence" value="ECO:0007669"/>
    <property type="project" value="GOC"/>
</dbReference>
<evidence type="ECO:0000313" key="6">
    <source>
        <dbReference type="EMBL" id="KAF0289796.1"/>
    </source>
</evidence>
<evidence type="ECO:0000259" key="5">
    <source>
        <dbReference type="PROSITE" id="PS50115"/>
    </source>
</evidence>
<gene>
    <name evidence="6" type="primary">GIT1</name>
    <name evidence="6" type="ORF">FJT64_011993</name>
</gene>
<dbReference type="Gene3D" id="1.10.220.150">
    <property type="entry name" value="Arf GTPase activating protein"/>
    <property type="match status" value="1"/>
</dbReference>
<dbReference type="CDD" id="cd08833">
    <property type="entry name" value="ArfGap_GIT"/>
    <property type="match status" value="1"/>
</dbReference>
<proteinExistence type="predicted"/>
<dbReference type="InterPro" id="IPR036770">
    <property type="entry name" value="Ankyrin_rpt-contain_sf"/>
</dbReference>